<proteinExistence type="predicted"/>
<evidence type="ECO:0000313" key="2">
    <source>
        <dbReference type="EMBL" id="VDP74367.1"/>
    </source>
</evidence>
<keyword evidence="3" id="KW-1185">Reference proteome</keyword>
<sequence length="207" mass="23555">MNTPKRSNFRGRFFRGRRFPFKGKVQSDGSYKRKPDQIKSPRTYTTNSSENGFSQLTDSLGIDSIHSGFLNQKALPLASFNKNCPYPGWLLYFPTRLYENSSKVSAYSKGAVLIDYSSIIHSKLLQDKLHINKCFNDNVTGGIECAEHCEIILRAFGLALHTLCYRTAYQHDSVPDIFKGMNVDYFELNLLSIILVVDGIFENLFSK</sequence>
<reference evidence="2 3" key="1">
    <citation type="submission" date="2018-11" db="EMBL/GenBank/DDBJ databases">
        <authorList>
            <consortium name="Pathogen Informatics"/>
        </authorList>
    </citation>
    <scope>NUCLEOTIDE SEQUENCE [LARGE SCALE GENOMIC DNA]</scope>
    <source>
        <strain>Denwood</strain>
        <strain evidence="3">Zambia</strain>
    </source>
</reference>
<name>A0A183PT08_9TREM</name>
<protein>
    <submittedName>
        <fullName evidence="2">Uncharacterized protein</fullName>
    </submittedName>
</protein>
<feature type="compositionally biased region" description="Basic and acidic residues" evidence="1">
    <location>
        <begin position="30"/>
        <end position="39"/>
    </location>
</feature>
<dbReference type="EMBL" id="UZAL01038825">
    <property type="protein sequence ID" value="VDP74367.1"/>
    <property type="molecule type" value="Genomic_DNA"/>
</dbReference>
<feature type="compositionally biased region" description="Polar residues" evidence="1">
    <location>
        <begin position="40"/>
        <end position="51"/>
    </location>
</feature>
<evidence type="ECO:0000313" key="3">
    <source>
        <dbReference type="Proteomes" id="UP000269396"/>
    </source>
</evidence>
<dbReference type="Proteomes" id="UP000269396">
    <property type="component" value="Unassembled WGS sequence"/>
</dbReference>
<evidence type="ECO:0000256" key="1">
    <source>
        <dbReference type="SAM" id="MobiDB-lite"/>
    </source>
</evidence>
<organism evidence="2 3">
    <name type="scientific">Schistosoma mattheei</name>
    <dbReference type="NCBI Taxonomy" id="31246"/>
    <lineage>
        <taxon>Eukaryota</taxon>
        <taxon>Metazoa</taxon>
        <taxon>Spiralia</taxon>
        <taxon>Lophotrochozoa</taxon>
        <taxon>Platyhelminthes</taxon>
        <taxon>Trematoda</taxon>
        <taxon>Digenea</taxon>
        <taxon>Strigeidida</taxon>
        <taxon>Schistosomatoidea</taxon>
        <taxon>Schistosomatidae</taxon>
        <taxon>Schistosoma</taxon>
    </lineage>
</organism>
<dbReference type="STRING" id="31246.A0A183PT08"/>
<accession>A0A183PT08</accession>
<dbReference type="AlphaFoldDB" id="A0A183PT08"/>
<gene>
    <name evidence="2" type="ORF">SMTD_LOCUS17494</name>
</gene>
<feature type="region of interest" description="Disordered" evidence="1">
    <location>
        <begin position="24"/>
        <end position="51"/>
    </location>
</feature>